<evidence type="ECO:0000313" key="2">
    <source>
        <dbReference type="EMBL" id="CAG6451566.1"/>
    </source>
</evidence>
<keyword evidence="1" id="KW-1133">Transmembrane helix</keyword>
<dbReference type="EMBL" id="HBUE01018504">
    <property type="protein sequence ID" value="CAG6451566.1"/>
    <property type="molecule type" value="Transcribed_RNA"/>
</dbReference>
<protein>
    <submittedName>
        <fullName evidence="2">(northern house mosquito) hypothetical protein</fullName>
    </submittedName>
</protein>
<sequence length="275" mass="30410">MLAENKKRDLCSRSRSGSRIGIGFSIYLRVLLVPVNVLSLGVINRVQTVIHRRGSFLIARVQLGVPLGRFRRGRFLLVLVVGVLLRGLIGIGAPITVASFERLFRGRGHLVSAILLAGFLSVGGLDVDHAHLKHRSAKVGLLGVVRVVDDHLVAVDDLHGRGRVGLSTLHVRRVHVGNINREQSRSRGDKVTTAVERIPRAGKPITYPLDYIVKVRRKLPRKRIDGREKDRTLAAGVGKIVRVQHAVEAFKARRVPVDVRGSLMFQRDHDELGIA</sequence>
<accession>A0A8D8ABU1</accession>
<dbReference type="AlphaFoldDB" id="A0A8D8ABU1"/>
<proteinExistence type="predicted"/>
<reference evidence="2" key="1">
    <citation type="submission" date="2021-05" db="EMBL/GenBank/DDBJ databases">
        <authorList>
            <person name="Alioto T."/>
            <person name="Alioto T."/>
            <person name="Gomez Garrido J."/>
        </authorList>
    </citation>
    <scope>NUCLEOTIDE SEQUENCE</scope>
</reference>
<organism evidence="2">
    <name type="scientific">Culex pipiens</name>
    <name type="common">House mosquito</name>
    <dbReference type="NCBI Taxonomy" id="7175"/>
    <lineage>
        <taxon>Eukaryota</taxon>
        <taxon>Metazoa</taxon>
        <taxon>Ecdysozoa</taxon>
        <taxon>Arthropoda</taxon>
        <taxon>Hexapoda</taxon>
        <taxon>Insecta</taxon>
        <taxon>Pterygota</taxon>
        <taxon>Neoptera</taxon>
        <taxon>Endopterygota</taxon>
        <taxon>Diptera</taxon>
        <taxon>Nematocera</taxon>
        <taxon>Culicoidea</taxon>
        <taxon>Culicidae</taxon>
        <taxon>Culicinae</taxon>
        <taxon>Culicini</taxon>
        <taxon>Culex</taxon>
        <taxon>Culex</taxon>
    </lineage>
</organism>
<keyword evidence="1" id="KW-0812">Transmembrane</keyword>
<feature type="transmembrane region" description="Helical" evidence="1">
    <location>
        <begin position="20"/>
        <end position="43"/>
    </location>
</feature>
<keyword evidence="1" id="KW-0472">Membrane</keyword>
<feature type="transmembrane region" description="Helical" evidence="1">
    <location>
        <begin position="75"/>
        <end position="97"/>
    </location>
</feature>
<evidence type="ECO:0000256" key="1">
    <source>
        <dbReference type="SAM" id="Phobius"/>
    </source>
</evidence>
<name>A0A8D8ABU1_CULPI</name>